<evidence type="ECO:0000313" key="2">
    <source>
        <dbReference type="Proteomes" id="UP000598271"/>
    </source>
</evidence>
<keyword evidence="2" id="KW-1185">Reference proteome</keyword>
<dbReference type="AlphaFoldDB" id="A0A8J3GAN0"/>
<protein>
    <submittedName>
        <fullName evidence="1">Uncharacterized protein</fullName>
    </submittedName>
</protein>
<evidence type="ECO:0000313" key="1">
    <source>
        <dbReference type="EMBL" id="GHB84213.1"/>
    </source>
</evidence>
<name>A0A8J3GAN0_9BACT</name>
<reference evidence="1 2" key="1">
    <citation type="journal article" date="2014" name="Int. J. Syst. Evol. Microbiol.">
        <title>Complete genome sequence of Corynebacterium casei LMG S-19264T (=DSM 44701T), isolated from a smear-ripened cheese.</title>
        <authorList>
            <consortium name="US DOE Joint Genome Institute (JGI-PGF)"/>
            <person name="Walter F."/>
            <person name="Albersmeier A."/>
            <person name="Kalinowski J."/>
            <person name="Ruckert C."/>
        </authorList>
    </citation>
    <scope>NUCLEOTIDE SEQUENCE [LARGE SCALE GENOMIC DNA]</scope>
    <source>
        <strain evidence="1 2">KCTC 12866</strain>
    </source>
</reference>
<gene>
    <name evidence="1" type="ORF">GCM10007390_44290</name>
</gene>
<comment type="caution">
    <text evidence="1">The sequence shown here is derived from an EMBL/GenBank/DDBJ whole genome shotgun (WGS) entry which is preliminary data.</text>
</comment>
<proteinExistence type="predicted"/>
<dbReference type="EMBL" id="BMXF01000005">
    <property type="protein sequence ID" value="GHB84213.1"/>
    <property type="molecule type" value="Genomic_DNA"/>
</dbReference>
<accession>A0A8J3GAN0</accession>
<sequence length="344" mass="40109">MSINKVDVSVNYYGKPYQTIVTLLTLWKHSRQHIGTIYLVIEKNQPYQQYGGVKLLQWALKQLPVEYYYPVHFYYHGSPPIDSLGDRDTRYGLKYQYGLENTDKKFHFLSHNDCLYQADLLGMMLEQVNDAEEEIAGVGMIGQCWNCPALAAQKCDGSRFEQFQPKPQEYRDLLNKYLNVISLPPAREAIHYNLIEKGQTYPLPECRLNEYACLINTELYQKLAYPKGKMLPLGAAWHGTDWGTVWFYEMVNSGYKFLHFPFDPHMVHAPFTPAKSGHVSDNNPEEYSKTEENAHQFLQKDFPELAYIPSMVRFSIALNKPWTIIRRFFEKAKARLSFFVQSPR</sequence>
<organism evidence="1 2">
    <name type="scientific">Persicitalea jodogahamensis</name>
    <dbReference type="NCBI Taxonomy" id="402147"/>
    <lineage>
        <taxon>Bacteria</taxon>
        <taxon>Pseudomonadati</taxon>
        <taxon>Bacteroidota</taxon>
        <taxon>Cytophagia</taxon>
        <taxon>Cytophagales</taxon>
        <taxon>Spirosomataceae</taxon>
        <taxon>Persicitalea</taxon>
    </lineage>
</organism>
<dbReference type="Proteomes" id="UP000598271">
    <property type="component" value="Unassembled WGS sequence"/>
</dbReference>
<dbReference type="RefSeq" id="WP_189567491.1">
    <property type="nucleotide sequence ID" value="NZ_BMXF01000005.1"/>
</dbReference>